<evidence type="ECO:0000313" key="1">
    <source>
        <dbReference type="EMBL" id="CAJ1408552.1"/>
    </source>
</evidence>
<sequence>MEEDYLIRSLTMTFSSPATCSTDELPNLLEWVKPNYRQQVQNWIQSHANAHFAGESCKELPLRGVKMISPFSSSSSLLVAELQVSQITEGEGEDWGTCSDSSTPDMYMDLELRQLFAL</sequence>
<dbReference type="Proteomes" id="UP001178507">
    <property type="component" value="Unassembled WGS sequence"/>
</dbReference>
<reference evidence="1" key="1">
    <citation type="submission" date="2023-08" db="EMBL/GenBank/DDBJ databases">
        <authorList>
            <person name="Chen Y."/>
            <person name="Shah S."/>
            <person name="Dougan E. K."/>
            <person name="Thang M."/>
            <person name="Chan C."/>
        </authorList>
    </citation>
    <scope>NUCLEOTIDE SEQUENCE</scope>
</reference>
<protein>
    <submittedName>
        <fullName evidence="1">Uncharacterized protein</fullName>
    </submittedName>
</protein>
<dbReference type="AlphaFoldDB" id="A0AA36JMY4"/>
<name>A0AA36JMY4_9DINO</name>
<gene>
    <name evidence="1" type="ORF">EVOR1521_LOCUS29930</name>
</gene>
<proteinExistence type="predicted"/>
<dbReference type="EMBL" id="CAUJNA010003726">
    <property type="protein sequence ID" value="CAJ1408552.1"/>
    <property type="molecule type" value="Genomic_DNA"/>
</dbReference>
<organism evidence="1 2">
    <name type="scientific">Effrenium voratum</name>
    <dbReference type="NCBI Taxonomy" id="2562239"/>
    <lineage>
        <taxon>Eukaryota</taxon>
        <taxon>Sar</taxon>
        <taxon>Alveolata</taxon>
        <taxon>Dinophyceae</taxon>
        <taxon>Suessiales</taxon>
        <taxon>Symbiodiniaceae</taxon>
        <taxon>Effrenium</taxon>
    </lineage>
</organism>
<keyword evidence="2" id="KW-1185">Reference proteome</keyword>
<comment type="caution">
    <text evidence="1">The sequence shown here is derived from an EMBL/GenBank/DDBJ whole genome shotgun (WGS) entry which is preliminary data.</text>
</comment>
<evidence type="ECO:0000313" key="2">
    <source>
        <dbReference type="Proteomes" id="UP001178507"/>
    </source>
</evidence>
<accession>A0AA36JMY4</accession>